<keyword evidence="3 10" id="KW-0808">Transferase</keyword>
<accession>A0A6G1HK66</accession>
<dbReference type="EMBL" id="ML996707">
    <property type="protein sequence ID" value="KAF2396453.1"/>
    <property type="molecule type" value="Genomic_DNA"/>
</dbReference>
<comment type="catalytic activity">
    <reaction evidence="10">
        <text>an acyl-CoA + malonyl-CoA + H(+) = a 3-oxoacyl-CoA + CO2 + CoA</text>
        <dbReference type="Rhea" id="RHEA:50252"/>
        <dbReference type="ChEBI" id="CHEBI:15378"/>
        <dbReference type="ChEBI" id="CHEBI:16526"/>
        <dbReference type="ChEBI" id="CHEBI:57287"/>
        <dbReference type="ChEBI" id="CHEBI:57384"/>
        <dbReference type="ChEBI" id="CHEBI:58342"/>
        <dbReference type="ChEBI" id="CHEBI:90726"/>
    </reaction>
    <physiologicalReaction direction="left-to-right" evidence="10">
        <dbReference type="Rhea" id="RHEA:50253"/>
    </physiologicalReaction>
</comment>
<dbReference type="GO" id="GO:0042761">
    <property type="term" value="P:very long-chain fatty acid biosynthetic process"/>
    <property type="evidence" value="ECO:0007669"/>
    <property type="project" value="TreeGrafter"/>
</dbReference>
<keyword evidence="6 10" id="KW-1133">Transmembrane helix</keyword>
<dbReference type="InterPro" id="IPR002076">
    <property type="entry name" value="ELO_fam"/>
</dbReference>
<dbReference type="EC" id="2.3.1.-" evidence="10"/>
<dbReference type="PANTHER" id="PTHR11157:SF169">
    <property type="entry name" value="ELONGATION OF FATTY ACIDS PROTEIN"/>
    <property type="match status" value="1"/>
</dbReference>
<feature type="transmembrane region" description="Helical" evidence="10">
    <location>
        <begin position="293"/>
        <end position="313"/>
    </location>
</feature>
<sequence>MSGPSLTLRLPPRWLFAFPPDPVPLALPPPTDARTFASPFPIDAKLFNDALDWKVPVTIGAVYATTAIFMNRINRERGNKPWGFSKTAAFHYFVLAHNIFLAVFSALTFVGMIRALAHSWPGNRELYIIGKWWPGLRTQNGLAGAADALCKMHGPRGIGDATYYDPHTHTWLNKNPNVLLAANGAPENSDVGRLWNEGLAFWGWWFYLSKFYEVLDTFIILAKGKRSSTLQTYHHTGAMACMWAGIRYMSPPIWMFCFLNSGIHAMMYTYYTLSALRIKVPQRIKRTLTTMQISQFLIGMTFAGLHLFVHYTVPVSVPITVTETISSAISSASAAVASVASEASSAVAAGATAGLMDGLKKALFRAAGEEGLAENVGRRTREPALSRPSSIPGHQIRKQTHMHTAYQEIPCIDTQGQAFAVWLNLIYLAPLT</sequence>
<comment type="subcellular location">
    <subcellularLocation>
        <location evidence="1">Membrane</location>
        <topology evidence="1">Multi-pass membrane protein</topology>
    </subcellularLocation>
</comment>
<evidence type="ECO:0000256" key="2">
    <source>
        <dbReference type="ARBA" id="ARBA00022516"/>
    </source>
</evidence>
<dbReference type="GO" id="GO:0005789">
    <property type="term" value="C:endoplasmic reticulum membrane"/>
    <property type="evidence" value="ECO:0007669"/>
    <property type="project" value="TreeGrafter"/>
</dbReference>
<evidence type="ECO:0000256" key="1">
    <source>
        <dbReference type="ARBA" id="ARBA00004141"/>
    </source>
</evidence>
<evidence type="ECO:0000313" key="12">
    <source>
        <dbReference type="Proteomes" id="UP000799640"/>
    </source>
</evidence>
<dbReference type="GO" id="GO:0034625">
    <property type="term" value="P:fatty acid elongation, monounsaturated fatty acid"/>
    <property type="evidence" value="ECO:0007669"/>
    <property type="project" value="TreeGrafter"/>
</dbReference>
<evidence type="ECO:0000256" key="7">
    <source>
        <dbReference type="ARBA" id="ARBA00023098"/>
    </source>
</evidence>
<keyword evidence="12" id="KW-1185">Reference proteome</keyword>
<comment type="similarity">
    <text evidence="10">Belongs to the ELO family.</text>
</comment>
<dbReference type="GO" id="GO:0030148">
    <property type="term" value="P:sphingolipid biosynthetic process"/>
    <property type="evidence" value="ECO:0007669"/>
    <property type="project" value="TreeGrafter"/>
</dbReference>
<feature type="transmembrane region" description="Helical" evidence="10">
    <location>
        <begin position="92"/>
        <end position="117"/>
    </location>
</feature>
<evidence type="ECO:0000313" key="11">
    <source>
        <dbReference type="EMBL" id="KAF2396453.1"/>
    </source>
</evidence>
<dbReference type="Pfam" id="PF01151">
    <property type="entry name" value="ELO"/>
    <property type="match status" value="1"/>
</dbReference>
<dbReference type="OrthoDB" id="10259681at2759"/>
<keyword evidence="9 10" id="KW-0275">Fatty acid biosynthesis</keyword>
<dbReference type="PANTHER" id="PTHR11157">
    <property type="entry name" value="FATTY ACID ACYL TRANSFERASE-RELATED"/>
    <property type="match status" value="1"/>
</dbReference>
<dbReference type="GO" id="GO:0019367">
    <property type="term" value="P:fatty acid elongation, saturated fatty acid"/>
    <property type="evidence" value="ECO:0007669"/>
    <property type="project" value="TreeGrafter"/>
</dbReference>
<gene>
    <name evidence="11" type="ORF">EJ06DRAFT_240617</name>
</gene>
<evidence type="ECO:0000256" key="4">
    <source>
        <dbReference type="ARBA" id="ARBA00022692"/>
    </source>
</evidence>
<proteinExistence type="inferred from homology"/>
<keyword evidence="8 10" id="KW-0472">Membrane</keyword>
<feature type="transmembrane region" description="Helical" evidence="10">
    <location>
        <begin position="253"/>
        <end position="273"/>
    </location>
</feature>
<evidence type="ECO:0000256" key="8">
    <source>
        <dbReference type="ARBA" id="ARBA00023136"/>
    </source>
</evidence>
<protein>
    <recommendedName>
        <fullName evidence="10">Elongation of fatty acids protein</fullName>
        <ecNumber evidence="10">2.3.1.-</ecNumber>
    </recommendedName>
</protein>
<evidence type="ECO:0000256" key="5">
    <source>
        <dbReference type="ARBA" id="ARBA00022832"/>
    </source>
</evidence>
<name>A0A6G1HK66_9PEZI</name>
<reference evidence="11" key="1">
    <citation type="journal article" date="2020" name="Stud. Mycol.">
        <title>101 Dothideomycetes genomes: a test case for predicting lifestyles and emergence of pathogens.</title>
        <authorList>
            <person name="Haridas S."/>
            <person name="Albert R."/>
            <person name="Binder M."/>
            <person name="Bloem J."/>
            <person name="Labutti K."/>
            <person name="Salamov A."/>
            <person name="Andreopoulos B."/>
            <person name="Baker S."/>
            <person name="Barry K."/>
            <person name="Bills G."/>
            <person name="Bluhm B."/>
            <person name="Cannon C."/>
            <person name="Castanera R."/>
            <person name="Culley D."/>
            <person name="Daum C."/>
            <person name="Ezra D."/>
            <person name="Gonzalez J."/>
            <person name="Henrissat B."/>
            <person name="Kuo A."/>
            <person name="Liang C."/>
            <person name="Lipzen A."/>
            <person name="Lutzoni F."/>
            <person name="Magnuson J."/>
            <person name="Mondo S."/>
            <person name="Nolan M."/>
            <person name="Ohm R."/>
            <person name="Pangilinan J."/>
            <person name="Park H.-J."/>
            <person name="Ramirez L."/>
            <person name="Alfaro M."/>
            <person name="Sun H."/>
            <person name="Tritt A."/>
            <person name="Yoshinaga Y."/>
            <person name="Zwiers L.-H."/>
            <person name="Turgeon B."/>
            <person name="Goodwin S."/>
            <person name="Spatafora J."/>
            <person name="Crous P."/>
            <person name="Grigoriev I."/>
        </authorList>
    </citation>
    <scope>NUCLEOTIDE SEQUENCE</scope>
    <source>
        <strain evidence="11">CBS 262.69</strain>
    </source>
</reference>
<feature type="transmembrane region" description="Helical" evidence="10">
    <location>
        <begin position="53"/>
        <end position="71"/>
    </location>
</feature>
<evidence type="ECO:0000256" key="6">
    <source>
        <dbReference type="ARBA" id="ARBA00022989"/>
    </source>
</evidence>
<evidence type="ECO:0000256" key="9">
    <source>
        <dbReference type="ARBA" id="ARBA00023160"/>
    </source>
</evidence>
<dbReference type="Proteomes" id="UP000799640">
    <property type="component" value="Unassembled WGS sequence"/>
</dbReference>
<keyword evidence="5 10" id="KW-0276">Fatty acid metabolism</keyword>
<comment type="caution">
    <text evidence="10">Lacks conserved residue(s) required for the propagation of feature annotation.</text>
</comment>
<keyword evidence="7 10" id="KW-0443">Lipid metabolism</keyword>
<dbReference type="AlphaFoldDB" id="A0A6G1HK66"/>
<dbReference type="GO" id="GO:0034626">
    <property type="term" value="P:fatty acid elongation, polyunsaturated fatty acid"/>
    <property type="evidence" value="ECO:0007669"/>
    <property type="project" value="TreeGrafter"/>
</dbReference>
<evidence type="ECO:0000256" key="3">
    <source>
        <dbReference type="ARBA" id="ARBA00022679"/>
    </source>
</evidence>
<evidence type="ECO:0000256" key="10">
    <source>
        <dbReference type="RuleBase" id="RU361115"/>
    </source>
</evidence>
<dbReference type="GO" id="GO:0009922">
    <property type="term" value="F:fatty acid elongase activity"/>
    <property type="evidence" value="ECO:0007669"/>
    <property type="project" value="InterPro"/>
</dbReference>
<keyword evidence="2 10" id="KW-0444">Lipid biosynthesis</keyword>
<organism evidence="11 12">
    <name type="scientific">Trichodelitschia bisporula</name>
    <dbReference type="NCBI Taxonomy" id="703511"/>
    <lineage>
        <taxon>Eukaryota</taxon>
        <taxon>Fungi</taxon>
        <taxon>Dikarya</taxon>
        <taxon>Ascomycota</taxon>
        <taxon>Pezizomycotina</taxon>
        <taxon>Dothideomycetes</taxon>
        <taxon>Dothideomycetes incertae sedis</taxon>
        <taxon>Phaeotrichales</taxon>
        <taxon>Phaeotrichaceae</taxon>
        <taxon>Trichodelitschia</taxon>
    </lineage>
</organism>
<keyword evidence="4 10" id="KW-0812">Transmembrane</keyword>